<evidence type="ECO:0000256" key="4">
    <source>
        <dbReference type="ARBA" id="ARBA00023136"/>
    </source>
</evidence>
<evidence type="ECO:0000313" key="7">
    <source>
        <dbReference type="EMBL" id="KAH7976349.1"/>
    </source>
</evidence>
<protein>
    <submittedName>
        <fullName evidence="7">Uncharacterized protein</fullName>
    </submittedName>
</protein>
<reference evidence="7" key="1">
    <citation type="journal article" date="2020" name="Cell">
        <title>Large-Scale Comparative Analyses of Tick Genomes Elucidate Their Genetic Diversity and Vector Capacities.</title>
        <authorList>
            <consortium name="Tick Genome and Microbiome Consortium (TIGMIC)"/>
            <person name="Jia N."/>
            <person name="Wang J."/>
            <person name="Shi W."/>
            <person name="Du L."/>
            <person name="Sun Y."/>
            <person name="Zhan W."/>
            <person name="Jiang J.F."/>
            <person name="Wang Q."/>
            <person name="Zhang B."/>
            <person name="Ji P."/>
            <person name="Bell-Sakyi L."/>
            <person name="Cui X.M."/>
            <person name="Yuan T.T."/>
            <person name="Jiang B.G."/>
            <person name="Yang W.F."/>
            <person name="Lam T.T."/>
            <person name="Chang Q.C."/>
            <person name="Ding S.J."/>
            <person name="Wang X.J."/>
            <person name="Zhu J.G."/>
            <person name="Ruan X.D."/>
            <person name="Zhao L."/>
            <person name="Wei J.T."/>
            <person name="Ye R.Z."/>
            <person name="Que T.C."/>
            <person name="Du C.H."/>
            <person name="Zhou Y.H."/>
            <person name="Cheng J.X."/>
            <person name="Dai P.F."/>
            <person name="Guo W.B."/>
            <person name="Han X.H."/>
            <person name="Huang E.J."/>
            <person name="Li L.F."/>
            <person name="Wei W."/>
            <person name="Gao Y.C."/>
            <person name="Liu J.Z."/>
            <person name="Shao H.Z."/>
            <person name="Wang X."/>
            <person name="Wang C.C."/>
            <person name="Yang T.C."/>
            <person name="Huo Q.B."/>
            <person name="Li W."/>
            <person name="Chen H.Y."/>
            <person name="Chen S.E."/>
            <person name="Zhou L.G."/>
            <person name="Ni X.B."/>
            <person name="Tian J.H."/>
            <person name="Sheng Y."/>
            <person name="Liu T."/>
            <person name="Pan Y.S."/>
            <person name="Xia L.Y."/>
            <person name="Li J."/>
            <person name="Zhao F."/>
            <person name="Cao W.C."/>
        </authorList>
    </citation>
    <scope>NUCLEOTIDE SEQUENCE</scope>
    <source>
        <strain evidence="7">Rsan-2018</strain>
    </source>
</reference>
<dbReference type="Pfam" id="PF00083">
    <property type="entry name" value="Sugar_tr"/>
    <property type="match status" value="1"/>
</dbReference>
<dbReference type="GO" id="GO:0016020">
    <property type="term" value="C:membrane"/>
    <property type="evidence" value="ECO:0007669"/>
    <property type="project" value="UniProtKB-SubCell"/>
</dbReference>
<dbReference type="InterPro" id="IPR036259">
    <property type="entry name" value="MFS_trans_sf"/>
</dbReference>
<dbReference type="AlphaFoldDB" id="A0A9D4QEL7"/>
<keyword evidence="4 6" id="KW-0472">Membrane</keyword>
<feature type="transmembrane region" description="Helical" evidence="6">
    <location>
        <begin position="131"/>
        <end position="155"/>
    </location>
</feature>
<dbReference type="PANTHER" id="PTHR24064">
    <property type="entry name" value="SOLUTE CARRIER FAMILY 22 MEMBER"/>
    <property type="match status" value="1"/>
</dbReference>
<keyword evidence="2 6" id="KW-0812">Transmembrane</keyword>
<proteinExistence type="predicted"/>
<dbReference type="GO" id="GO:0022857">
    <property type="term" value="F:transmembrane transporter activity"/>
    <property type="evidence" value="ECO:0007669"/>
    <property type="project" value="InterPro"/>
</dbReference>
<evidence type="ECO:0000256" key="1">
    <source>
        <dbReference type="ARBA" id="ARBA00004141"/>
    </source>
</evidence>
<feature type="transmembrane region" description="Helical" evidence="6">
    <location>
        <begin position="162"/>
        <end position="180"/>
    </location>
</feature>
<reference evidence="7" key="2">
    <citation type="submission" date="2021-09" db="EMBL/GenBank/DDBJ databases">
        <authorList>
            <person name="Jia N."/>
            <person name="Wang J."/>
            <person name="Shi W."/>
            <person name="Du L."/>
            <person name="Sun Y."/>
            <person name="Zhan W."/>
            <person name="Jiang J."/>
            <person name="Wang Q."/>
            <person name="Zhang B."/>
            <person name="Ji P."/>
            <person name="Sakyi L.B."/>
            <person name="Cui X."/>
            <person name="Yuan T."/>
            <person name="Jiang B."/>
            <person name="Yang W."/>
            <person name="Lam T.T.-Y."/>
            <person name="Chang Q."/>
            <person name="Ding S."/>
            <person name="Wang X."/>
            <person name="Zhu J."/>
            <person name="Ruan X."/>
            <person name="Zhao L."/>
            <person name="Wei J."/>
            <person name="Que T."/>
            <person name="Du C."/>
            <person name="Cheng J."/>
            <person name="Dai P."/>
            <person name="Han X."/>
            <person name="Huang E."/>
            <person name="Gao Y."/>
            <person name="Liu J."/>
            <person name="Shao H."/>
            <person name="Ye R."/>
            <person name="Li L."/>
            <person name="Wei W."/>
            <person name="Wang X."/>
            <person name="Wang C."/>
            <person name="Huo Q."/>
            <person name="Li W."/>
            <person name="Guo W."/>
            <person name="Chen H."/>
            <person name="Chen S."/>
            <person name="Zhou L."/>
            <person name="Zhou L."/>
            <person name="Ni X."/>
            <person name="Tian J."/>
            <person name="Zhou Y."/>
            <person name="Sheng Y."/>
            <person name="Liu T."/>
            <person name="Pan Y."/>
            <person name="Xia L."/>
            <person name="Li J."/>
            <person name="Zhao F."/>
            <person name="Cao W."/>
        </authorList>
    </citation>
    <scope>NUCLEOTIDE SEQUENCE</scope>
    <source>
        <strain evidence="7">Rsan-2018</strain>
        <tissue evidence="7">Larvae</tissue>
    </source>
</reference>
<dbReference type="InterPro" id="IPR005828">
    <property type="entry name" value="MFS_sugar_transport-like"/>
</dbReference>
<accession>A0A9D4QEL7</accession>
<gene>
    <name evidence="7" type="ORF">HPB52_012339</name>
</gene>
<evidence type="ECO:0000256" key="6">
    <source>
        <dbReference type="SAM" id="Phobius"/>
    </source>
</evidence>
<keyword evidence="8" id="KW-1185">Reference proteome</keyword>
<sequence>MAQRTPSASRTKKKGSATATPKQVAIEPCGDQDQDVDGPQQRQLLPCGTTVYGHGDFQRLFCCFVILTLIVLQCHSQATSLIARPVVHWYKPPSKFADLSTSRWKNFGIPLDDPASASCRSFWNLVCHRTWLLTLGNAVHMSGALFVVPVAGCMADAYRRKLVIASGVAVLLLSTLGTSFTRSYRLHLVTRFLLRLRQYRLRNLPHILLYEVAPLTYRVFYVGISCSLGVLLVDVSQMKPAAFPLSWYVLQDVILSPTAPLVLATCTVRESPAWLLVLSRVDEAEAIVLEAARMNDVHRVTARQAICRGYALT</sequence>
<dbReference type="EMBL" id="JABSTV010001246">
    <property type="protein sequence ID" value="KAH7976349.1"/>
    <property type="molecule type" value="Genomic_DNA"/>
</dbReference>
<evidence type="ECO:0000256" key="2">
    <source>
        <dbReference type="ARBA" id="ARBA00022692"/>
    </source>
</evidence>
<dbReference type="VEuPathDB" id="VectorBase:RSAN_033752"/>
<evidence type="ECO:0000256" key="5">
    <source>
        <dbReference type="SAM" id="MobiDB-lite"/>
    </source>
</evidence>
<evidence type="ECO:0000256" key="3">
    <source>
        <dbReference type="ARBA" id="ARBA00022989"/>
    </source>
</evidence>
<keyword evidence="3 6" id="KW-1133">Transmembrane helix</keyword>
<comment type="subcellular location">
    <subcellularLocation>
        <location evidence="1">Membrane</location>
        <topology evidence="1">Multi-pass membrane protein</topology>
    </subcellularLocation>
</comment>
<dbReference type="Gene3D" id="1.20.1250.20">
    <property type="entry name" value="MFS general substrate transporter like domains"/>
    <property type="match status" value="1"/>
</dbReference>
<comment type="caution">
    <text evidence="7">The sequence shown here is derived from an EMBL/GenBank/DDBJ whole genome shotgun (WGS) entry which is preliminary data.</text>
</comment>
<dbReference type="Proteomes" id="UP000821837">
    <property type="component" value="Chromosome 10"/>
</dbReference>
<feature type="transmembrane region" description="Helical" evidence="6">
    <location>
        <begin position="60"/>
        <end position="83"/>
    </location>
</feature>
<organism evidence="7 8">
    <name type="scientific">Rhipicephalus sanguineus</name>
    <name type="common">Brown dog tick</name>
    <name type="synonym">Ixodes sanguineus</name>
    <dbReference type="NCBI Taxonomy" id="34632"/>
    <lineage>
        <taxon>Eukaryota</taxon>
        <taxon>Metazoa</taxon>
        <taxon>Ecdysozoa</taxon>
        <taxon>Arthropoda</taxon>
        <taxon>Chelicerata</taxon>
        <taxon>Arachnida</taxon>
        <taxon>Acari</taxon>
        <taxon>Parasitiformes</taxon>
        <taxon>Ixodida</taxon>
        <taxon>Ixodoidea</taxon>
        <taxon>Ixodidae</taxon>
        <taxon>Rhipicephalinae</taxon>
        <taxon>Rhipicephalus</taxon>
        <taxon>Rhipicephalus</taxon>
    </lineage>
</organism>
<dbReference type="SUPFAM" id="SSF103473">
    <property type="entry name" value="MFS general substrate transporter"/>
    <property type="match status" value="1"/>
</dbReference>
<feature type="region of interest" description="Disordered" evidence="5">
    <location>
        <begin position="1"/>
        <end position="37"/>
    </location>
</feature>
<name>A0A9D4QEL7_RHISA</name>
<evidence type="ECO:0000313" key="8">
    <source>
        <dbReference type="Proteomes" id="UP000821837"/>
    </source>
</evidence>